<evidence type="ECO:0000313" key="2">
    <source>
        <dbReference type="EMBL" id="CAE4576399.1"/>
    </source>
</evidence>
<sequence>MAGFEIARTGSAQAGLRWNDVRKGLSVGLELECFLPDLGALVEDRLAPLETRAELLRLVANSLTERLQDTRQSGAKCRVDRRVSSDERDWGSLWTVTDDGSIKPELSWGNANPFPVELLSKRMRFDDGDVALFCDMVRTLCSPPISAKANESTGLHVHIGKYPEFFAVEDVVRIIKAYLRYEPVINSLLPMTRQQNPFCRNLREALASEAGLGPQATESQLFDYVEQAASRVARLDPSRRAALLAGIRGVSTRSELMSALLGEGLVWSSKAQLDLLDNEDASLKHWVPPGMVLQELWHRGTSIWRAPGSADLVAVWDAGGEPPTPWQALEEFGDEERMLCSFAFPTEVPSDRMDFWLLRNSLGFVGKKTDRYCKLNLMRMHLPCDRATLEFRQFPGGNFASALTIWGWVKFLGLFISQSLILPLDWRPPTGPPNDAELKTFMQMSHDTLLSAWYRDMFIQQPRPEVFLSQMRSDWQVLWSQWQAASARQGLPSVLEACGCWRRVFWAAGAMKKFLPNDDEVWADFQAGKQTADRFMQRLYRALHERLGDYVARLSALEEVSRRTSLRTVVRISVEGGAVRTSQAEIRLLQVTVMETGGWAACGEELLRGIGRRGAVAAELLLDHLRNLLGLCESAAKELLDHAAPSADQSPSGKRPPALGAGGEAQSTAVACWEKQGAECANSVSLLASFNGEDGEDPLDWVESIYRELCSLLAPRADEVQGLWRGLRGRGWDPERAEALNALVGELRRKK</sequence>
<feature type="non-terminal residue" evidence="2">
    <location>
        <position position="751"/>
    </location>
</feature>
<protein>
    <submittedName>
        <fullName evidence="2">Uncharacterized protein</fullName>
    </submittedName>
</protein>
<dbReference type="AlphaFoldDB" id="A0A7S4Q971"/>
<accession>A0A7S4Q971</accession>
<dbReference type="InterPro" id="IPR022025">
    <property type="entry name" value="Amidoligase_2"/>
</dbReference>
<dbReference type="PANTHER" id="PTHR36847:SF1">
    <property type="entry name" value="AMIDOLIGASE ENZYME"/>
    <property type="match status" value="1"/>
</dbReference>
<dbReference type="PANTHER" id="PTHR36847">
    <property type="entry name" value="AMIDOLIGASE ENZYME"/>
    <property type="match status" value="1"/>
</dbReference>
<dbReference type="Pfam" id="PF12224">
    <property type="entry name" value="Amidoligase_2"/>
    <property type="match status" value="1"/>
</dbReference>
<reference evidence="2" key="1">
    <citation type="submission" date="2021-01" db="EMBL/GenBank/DDBJ databases">
        <authorList>
            <person name="Corre E."/>
            <person name="Pelletier E."/>
            <person name="Niang G."/>
            <person name="Scheremetjew M."/>
            <person name="Finn R."/>
            <person name="Kale V."/>
            <person name="Holt S."/>
            <person name="Cochrane G."/>
            <person name="Meng A."/>
            <person name="Brown T."/>
            <person name="Cohen L."/>
        </authorList>
    </citation>
    <scope>NUCLEOTIDE SEQUENCE</scope>
    <source>
        <strain evidence="2">CCMP3105</strain>
    </source>
</reference>
<organism evidence="2">
    <name type="scientific">Alexandrium monilatum</name>
    <dbReference type="NCBI Taxonomy" id="311494"/>
    <lineage>
        <taxon>Eukaryota</taxon>
        <taxon>Sar</taxon>
        <taxon>Alveolata</taxon>
        <taxon>Dinophyceae</taxon>
        <taxon>Gonyaulacales</taxon>
        <taxon>Pyrocystaceae</taxon>
        <taxon>Alexandrium</taxon>
    </lineage>
</organism>
<feature type="region of interest" description="Disordered" evidence="1">
    <location>
        <begin position="643"/>
        <end position="662"/>
    </location>
</feature>
<gene>
    <name evidence="2" type="ORF">AMON00008_LOCUS16019</name>
</gene>
<evidence type="ECO:0000256" key="1">
    <source>
        <dbReference type="SAM" id="MobiDB-lite"/>
    </source>
</evidence>
<name>A0A7S4Q971_9DINO</name>
<dbReference type="EMBL" id="HBNR01023926">
    <property type="protein sequence ID" value="CAE4576399.1"/>
    <property type="molecule type" value="Transcribed_RNA"/>
</dbReference>
<proteinExistence type="predicted"/>